<evidence type="ECO:0000256" key="2">
    <source>
        <dbReference type="SAM" id="SignalP"/>
    </source>
</evidence>
<organism evidence="5 6">
    <name type="scientific">Xenorhabdus mauleonii</name>
    <dbReference type="NCBI Taxonomy" id="351675"/>
    <lineage>
        <taxon>Bacteria</taxon>
        <taxon>Pseudomonadati</taxon>
        <taxon>Pseudomonadota</taxon>
        <taxon>Gammaproteobacteria</taxon>
        <taxon>Enterobacterales</taxon>
        <taxon>Morganellaceae</taxon>
        <taxon>Xenorhabdus</taxon>
    </lineage>
</organism>
<keyword evidence="7" id="KW-1185">Reference proteome</keyword>
<dbReference type="EMBL" id="NITY01000020">
    <property type="protein sequence ID" value="PHM37609.1"/>
    <property type="molecule type" value="Genomic_DNA"/>
</dbReference>
<evidence type="ECO:0000313" key="6">
    <source>
        <dbReference type="Proteomes" id="UP000198919"/>
    </source>
</evidence>
<evidence type="ECO:0000259" key="3">
    <source>
        <dbReference type="Pfam" id="PF10671"/>
    </source>
</evidence>
<dbReference type="RefSeq" id="WP_092512770.1">
    <property type="nucleotide sequence ID" value="NZ_CAWNQB010000013.1"/>
</dbReference>
<feature type="compositionally biased region" description="Low complexity" evidence="1">
    <location>
        <begin position="70"/>
        <end position="85"/>
    </location>
</feature>
<feature type="region of interest" description="Disordered" evidence="1">
    <location>
        <begin position="55"/>
        <end position="85"/>
    </location>
</feature>
<protein>
    <submittedName>
        <fullName evidence="4">Secretion system protein PilL</fullName>
    </submittedName>
    <submittedName>
        <fullName evidence="5">Toxin co-regulated pilus biosynthesis protein Q</fullName>
    </submittedName>
</protein>
<feature type="domain" description="Toxin co-regulated pilus biosynthesis protein Q C-terminal" evidence="3">
    <location>
        <begin position="228"/>
        <end position="313"/>
    </location>
</feature>
<dbReference type="OrthoDB" id="8527469at2"/>
<name>A0A1I3V655_9GAMM</name>
<feature type="chain" id="PRO_5011653020" evidence="2">
    <location>
        <begin position="19"/>
        <end position="317"/>
    </location>
</feature>
<dbReference type="Proteomes" id="UP000198919">
    <property type="component" value="Unassembled WGS sequence"/>
</dbReference>
<dbReference type="AlphaFoldDB" id="A0A1I3V655"/>
<keyword evidence="2" id="KW-0732">Signal</keyword>
<proteinExistence type="predicted"/>
<sequence length="317" mass="34741">MKKLLPVALAPAMLSGCATTIQTPPAVPAQKFVTTLIQEQLPIIKQAHSELAQVSRTQLNPKYPATSLDSNKATKSTPSTSTSSSLTAKAVSGLQAIRYIGTPPKLLVPASAGKSETLNQAVMLILPVHWQQNYGKNIKPEVHESLQWESNSQWPYVLNQIMMKKELIATIDWTTQRVSISSKPVSEKSIPALSTFGAAKPKLEQTMASSEKTAVIGITPKPITQRKVWRIEAGDTLKDALFNWSTNETCTTPGIKNWSVVWATSINYRVDAPLKFEGSYHDALNSLFTLYGAAKIPLYAGIRNEQCVLSVDDKEIH</sequence>
<dbReference type="STRING" id="351675.SAMN05421680_11931"/>
<gene>
    <name evidence="5" type="ORF">SAMN05421680_11931</name>
    <name evidence="4" type="ORF">Xmau_03827</name>
</gene>
<feature type="signal peptide" evidence="2">
    <location>
        <begin position="1"/>
        <end position="18"/>
    </location>
</feature>
<evidence type="ECO:0000313" key="4">
    <source>
        <dbReference type="EMBL" id="PHM37609.1"/>
    </source>
</evidence>
<accession>A0A1I3V655</accession>
<dbReference type="Proteomes" id="UP000224607">
    <property type="component" value="Unassembled WGS sequence"/>
</dbReference>
<dbReference type="PROSITE" id="PS51257">
    <property type="entry name" value="PROKAR_LIPOPROTEIN"/>
    <property type="match status" value="1"/>
</dbReference>
<reference evidence="4 7" key="3">
    <citation type="journal article" date="2017" name="Nat. Microbiol.">
        <title>Natural product diversity associated with the nematode symbionts Photorhabdus and Xenorhabdus.</title>
        <authorList>
            <person name="Tobias N.J."/>
            <person name="Wolff H."/>
            <person name="Djahanschiri B."/>
            <person name="Grundmann F."/>
            <person name="Kronenwerth M."/>
            <person name="Shi Y.M."/>
            <person name="Simonyi S."/>
            <person name="Grun P."/>
            <person name="Shapiro-Ilan D."/>
            <person name="Pidot S.J."/>
            <person name="Stinear T.P."/>
            <person name="Ebersberger I."/>
            <person name="Bode H.B."/>
        </authorList>
    </citation>
    <scope>NUCLEOTIDE SEQUENCE [LARGE SCALE GENOMIC DNA]</scope>
    <source>
        <strain evidence="4 7">DSM 17908</strain>
    </source>
</reference>
<reference evidence="5" key="1">
    <citation type="submission" date="2016-10" db="EMBL/GenBank/DDBJ databases">
        <authorList>
            <person name="de Groot N.N."/>
        </authorList>
    </citation>
    <scope>NUCLEOTIDE SEQUENCE [LARGE SCALE GENOMIC DNA]</scope>
    <source>
        <strain evidence="5">DSM 17908</strain>
    </source>
</reference>
<dbReference type="Pfam" id="PF10671">
    <property type="entry name" value="TcpQ"/>
    <property type="match status" value="1"/>
</dbReference>
<reference evidence="6" key="2">
    <citation type="submission" date="2016-10" db="EMBL/GenBank/DDBJ databases">
        <authorList>
            <person name="Varghese N."/>
            <person name="Submissions S."/>
        </authorList>
    </citation>
    <scope>NUCLEOTIDE SEQUENCE [LARGE SCALE GENOMIC DNA]</scope>
    <source>
        <strain evidence="6">DSM 17908</strain>
    </source>
</reference>
<evidence type="ECO:0000313" key="7">
    <source>
        <dbReference type="Proteomes" id="UP000224607"/>
    </source>
</evidence>
<dbReference type="InterPro" id="IPR018927">
    <property type="entry name" value="Pilus_synth_Q_C"/>
</dbReference>
<evidence type="ECO:0000313" key="5">
    <source>
        <dbReference type="EMBL" id="SFJ89677.1"/>
    </source>
</evidence>
<dbReference type="EMBL" id="FORG01000019">
    <property type="protein sequence ID" value="SFJ89677.1"/>
    <property type="molecule type" value="Genomic_DNA"/>
</dbReference>
<evidence type="ECO:0000256" key="1">
    <source>
        <dbReference type="SAM" id="MobiDB-lite"/>
    </source>
</evidence>